<keyword evidence="4" id="KW-1185">Reference proteome</keyword>
<reference evidence="3 4" key="1">
    <citation type="journal article" date="2019" name="Microorganisms">
        <title>Paenibacillus lutrae sp. nov., A Chitinolytic Species Isolated from A River Otter in Castril Natural Park, Granada, Spain.</title>
        <authorList>
            <person name="Rodriguez M."/>
            <person name="Reina J.C."/>
            <person name="Bejar V."/>
            <person name="Llamas I."/>
        </authorList>
    </citation>
    <scope>NUCLEOTIDE SEQUENCE [LARGE SCALE GENOMIC DNA]</scope>
    <source>
        <strain evidence="3 4">N10</strain>
    </source>
</reference>
<dbReference type="GO" id="GO:0003677">
    <property type="term" value="F:DNA binding"/>
    <property type="evidence" value="ECO:0007669"/>
    <property type="project" value="InterPro"/>
</dbReference>
<dbReference type="GO" id="GO:0009307">
    <property type="term" value="P:DNA restriction-modification system"/>
    <property type="evidence" value="ECO:0007669"/>
    <property type="project" value="InterPro"/>
</dbReference>
<keyword evidence="3" id="KW-0378">Hydrolase</keyword>
<dbReference type="InterPro" id="IPR007560">
    <property type="entry name" value="Restrct_endonuc_IV_Mrr"/>
</dbReference>
<dbReference type="GO" id="GO:0015666">
    <property type="term" value="F:restriction endodeoxyribonuclease activity"/>
    <property type="evidence" value="ECO:0007669"/>
    <property type="project" value="TreeGrafter"/>
</dbReference>
<keyword evidence="1" id="KW-0812">Transmembrane</keyword>
<gene>
    <name evidence="3" type="ORF">EDM21_21660</name>
</gene>
<accession>A0A7X3FLS4</accession>
<dbReference type="Gene3D" id="3.40.1350.10">
    <property type="match status" value="1"/>
</dbReference>
<evidence type="ECO:0000259" key="2">
    <source>
        <dbReference type="Pfam" id="PF04471"/>
    </source>
</evidence>
<dbReference type="InterPro" id="IPR052906">
    <property type="entry name" value="Type_IV_Methyl-Rstrct_Enzyme"/>
</dbReference>
<dbReference type="Proteomes" id="UP000490800">
    <property type="component" value="Unassembled WGS sequence"/>
</dbReference>
<organism evidence="3 4">
    <name type="scientific">Paenibacillus lutrae</name>
    <dbReference type="NCBI Taxonomy" id="2078573"/>
    <lineage>
        <taxon>Bacteria</taxon>
        <taxon>Bacillati</taxon>
        <taxon>Bacillota</taxon>
        <taxon>Bacilli</taxon>
        <taxon>Bacillales</taxon>
        <taxon>Paenibacillaceae</taxon>
        <taxon>Paenibacillus</taxon>
    </lineage>
</organism>
<feature type="transmembrane region" description="Helical" evidence="1">
    <location>
        <begin position="49"/>
        <end position="70"/>
    </location>
</feature>
<evidence type="ECO:0000256" key="1">
    <source>
        <dbReference type="SAM" id="Phobius"/>
    </source>
</evidence>
<feature type="transmembrane region" description="Helical" evidence="1">
    <location>
        <begin position="12"/>
        <end position="29"/>
    </location>
</feature>
<dbReference type="PANTHER" id="PTHR30015:SF6">
    <property type="entry name" value="SLL1429 PROTEIN"/>
    <property type="match status" value="1"/>
</dbReference>
<keyword evidence="3" id="KW-0255">Endonuclease</keyword>
<dbReference type="Pfam" id="PF04471">
    <property type="entry name" value="Mrr_cat"/>
    <property type="match status" value="1"/>
</dbReference>
<dbReference type="EMBL" id="RHLK01000018">
    <property type="protein sequence ID" value="MVP02090.1"/>
    <property type="molecule type" value="Genomic_DNA"/>
</dbReference>
<keyword evidence="3" id="KW-0540">Nuclease</keyword>
<proteinExistence type="predicted"/>
<dbReference type="AlphaFoldDB" id="A0A7X3FLS4"/>
<keyword evidence="1" id="KW-1133">Transmembrane helix</keyword>
<feature type="domain" description="Restriction endonuclease type IV Mrr" evidence="2">
    <location>
        <begin position="91"/>
        <end position="201"/>
    </location>
</feature>
<dbReference type="SUPFAM" id="SSF52980">
    <property type="entry name" value="Restriction endonuclease-like"/>
    <property type="match status" value="1"/>
</dbReference>
<dbReference type="PANTHER" id="PTHR30015">
    <property type="entry name" value="MRR RESTRICTION SYSTEM PROTEIN"/>
    <property type="match status" value="1"/>
</dbReference>
<evidence type="ECO:0000313" key="4">
    <source>
        <dbReference type="Proteomes" id="UP000490800"/>
    </source>
</evidence>
<dbReference type="OrthoDB" id="9797274at2"/>
<sequence length="267" mass="30958">MSKRKFYKQRKKNHTYVILLVLLFFISVLNNVDQPQINPGSSLPILNRLSGSFFLVPCLLLVLYFAWSPIKNRIKQARRKKQLRMSGIYTIDRMTGSEFENYLTVFFEDLNYRVEDTGGKGDRGADKILIEPSTGMRICVQAKCWSKNVTFEAVQQIFTAKTLWGCDKAWIITNRGFTKQVKETAEQLGIELWDREKLIENMYQYNKAKQSGVYSEHATFYSSPESRVFHDDRCEYGRKLAGRSGALVFEGFVRATESGRRKCNCFK</sequence>
<dbReference type="InterPro" id="IPR011856">
    <property type="entry name" value="tRNA_endonuc-like_dom_sf"/>
</dbReference>
<dbReference type="InterPro" id="IPR011335">
    <property type="entry name" value="Restrct_endonuc-II-like"/>
</dbReference>
<name>A0A7X3FLS4_9BACL</name>
<dbReference type="RefSeq" id="WP_157338518.1">
    <property type="nucleotide sequence ID" value="NZ_RHLK01000018.1"/>
</dbReference>
<protein>
    <submittedName>
        <fullName evidence="3">Restriction endonuclease</fullName>
    </submittedName>
</protein>
<evidence type="ECO:0000313" key="3">
    <source>
        <dbReference type="EMBL" id="MVP02090.1"/>
    </source>
</evidence>
<keyword evidence="1" id="KW-0472">Membrane</keyword>
<comment type="caution">
    <text evidence="3">The sequence shown here is derived from an EMBL/GenBank/DDBJ whole genome shotgun (WGS) entry which is preliminary data.</text>
</comment>